<sequence>MSEEHTDDYKKMMNQKRFLNDIEQGIRIANREIIHKRIPALNKDTVLAFAVAIARARTRYLEAAFRAAATDKGEPLDQGEVNQLRSHRESYEETKKAFEALRYAIEQGYVDVEMVD</sequence>
<proteinExistence type="predicted"/>
<comment type="caution">
    <text evidence="1">The sequence shown here is derived from an EMBL/GenBank/DDBJ whole genome shotgun (WGS) entry which is preliminary data.</text>
</comment>
<evidence type="ECO:0000313" key="1">
    <source>
        <dbReference type="EMBL" id="OEJ64624.1"/>
    </source>
</evidence>
<gene>
    <name evidence="1" type="ORF">BEN30_00580</name>
</gene>
<organism evidence="1 2">
    <name type="scientific">Magnetovibrio blakemorei</name>
    <dbReference type="NCBI Taxonomy" id="28181"/>
    <lineage>
        <taxon>Bacteria</taxon>
        <taxon>Pseudomonadati</taxon>
        <taxon>Pseudomonadota</taxon>
        <taxon>Alphaproteobacteria</taxon>
        <taxon>Rhodospirillales</taxon>
        <taxon>Magnetovibrionaceae</taxon>
        <taxon>Magnetovibrio</taxon>
    </lineage>
</organism>
<accession>A0A1E5Q4B7</accession>
<dbReference type="Proteomes" id="UP000095347">
    <property type="component" value="Unassembled WGS sequence"/>
</dbReference>
<dbReference type="AlphaFoldDB" id="A0A1E5Q4B7"/>
<evidence type="ECO:0000313" key="2">
    <source>
        <dbReference type="Proteomes" id="UP000095347"/>
    </source>
</evidence>
<dbReference type="RefSeq" id="WP_069959126.1">
    <property type="nucleotide sequence ID" value="NZ_MCGG01000067.1"/>
</dbReference>
<protein>
    <submittedName>
        <fullName evidence="1">Uncharacterized protein</fullName>
    </submittedName>
</protein>
<name>A0A1E5Q4B7_9PROT</name>
<dbReference type="OrthoDB" id="8448176at2"/>
<dbReference type="EMBL" id="MCGG01000067">
    <property type="protein sequence ID" value="OEJ64624.1"/>
    <property type="molecule type" value="Genomic_DNA"/>
</dbReference>
<reference evidence="2" key="1">
    <citation type="submission" date="2016-07" db="EMBL/GenBank/DDBJ databases">
        <authorList>
            <person name="Florea S."/>
            <person name="Webb J.S."/>
            <person name="Jaromczyk J."/>
            <person name="Schardl C.L."/>
        </authorList>
    </citation>
    <scope>NUCLEOTIDE SEQUENCE [LARGE SCALE GENOMIC DNA]</scope>
    <source>
        <strain evidence="2">MV-1</strain>
    </source>
</reference>
<keyword evidence="2" id="KW-1185">Reference proteome</keyword>